<accession>A0A927G8H3</accession>
<feature type="transmembrane region" description="Helical" evidence="2">
    <location>
        <begin position="163"/>
        <end position="180"/>
    </location>
</feature>
<reference evidence="3" key="1">
    <citation type="journal article" date="2018" name="Curr. Microbiol.">
        <title>Cellulosimicrobium arenosum sp. nov., Isolated from Marine Sediment Sand.</title>
        <authorList>
            <person name="Oh M."/>
            <person name="Kim J.H."/>
            <person name="Yoon J.H."/>
            <person name="Schumann P."/>
            <person name="Kim W."/>
        </authorList>
    </citation>
    <scope>NUCLEOTIDE SEQUENCE</scope>
    <source>
        <strain evidence="3">KCTC 49039</strain>
    </source>
</reference>
<dbReference type="EMBL" id="JACYHB010000004">
    <property type="protein sequence ID" value="MBD8078883.1"/>
    <property type="molecule type" value="Genomic_DNA"/>
</dbReference>
<comment type="caution">
    <text evidence="3">The sequence shown here is derived from an EMBL/GenBank/DDBJ whole genome shotgun (WGS) entry which is preliminary data.</text>
</comment>
<dbReference type="PANTHER" id="PTHR35007:SF4">
    <property type="entry name" value="CONSERVED TRANSMEMBRANE PROTEIN-RELATED"/>
    <property type="match status" value="1"/>
</dbReference>
<evidence type="ECO:0000256" key="2">
    <source>
        <dbReference type="SAM" id="Phobius"/>
    </source>
</evidence>
<proteinExistence type="predicted"/>
<organism evidence="3 4">
    <name type="scientific">Cellulosimicrobium arenosum</name>
    <dbReference type="NCBI Taxonomy" id="2708133"/>
    <lineage>
        <taxon>Bacteria</taxon>
        <taxon>Bacillati</taxon>
        <taxon>Actinomycetota</taxon>
        <taxon>Actinomycetes</taxon>
        <taxon>Micrococcales</taxon>
        <taxon>Promicromonosporaceae</taxon>
        <taxon>Cellulosimicrobium</taxon>
    </lineage>
</organism>
<dbReference type="PANTHER" id="PTHR35007">
    <property type="entry name" value="INTEGRAL MEMBRANE PROTEIN-RELATED"/>
    <property type="match status" value="1"/>
</dbReference>
<feature type="region of interest" description="Disordered" evidence="1">
    <location>
        <begin position="20"/>
        <end position="41"/>
    </location>
</feature>
<keyword evidence="2" id="KW-0812">Transmembrane</keyword>
<evidence type="ECO:0000313" key="3">
    <source>
        <dbReference type="EMBL" id="MBD8078883.1"/>
    </source>
</evidence>
<evidence type="ECO:0008006" key="5">
    <source>
        <dbReference type="Google" id="ProtNLM"/>
    </source>
</evidence>
<gene>
    <name evidence="3" type="ORF">IF651_07415</name>
</gene>
<protein>
    <recommendedName>
        <fullName evidence="5">Type II secretion system protein GspF domain-containing protein</fullName>
    </recommendedName>
</protein>
<reference evidence="3" key="2">
    <citation type="submission" date="2020-09" db="EMBL/GenBank/DDBJ databases">
        <authorList>
            <person name="Yu Y."/>
        </authorList>
    </citation>
    <scope>NUCLEOTIDE SEQUENCE</scope>
    <source>
        <strain evidence="3">KCTC 49039</strain>
    </source>
</reference>
<keyword evidence="2" id="KW-0472">Membrane</keyword>
<evidence type="ECO:0000256" key="1">
    <source>
        <dbReference type="SAM" id="MobiDB-lite"/>
    </source>
</evidence>
<keyword evidence="2" id="KW-1133">Transmembrane helix</keyword>
<evidence type="ECO:0000313" key="4">
    <source>
        <dbReference type="Proteomes" id="UP000610846"/>
    </source>
</evidence>
<dbReference type="AlphaFoldDB" id="A0A927G8H3"/>
<name>A0A927G8H3_9MICO</name>
<keyword evidence="4" id="KW-1185">Reference proteome</keyword>
<feature type="transmembrane region" description="Helical" evidence="2">
    <location>
        <begin position="186"/>
        <end position="209"/>
    </location>
</feature>
<dbReference type="Proteomes" id="UP000610846">
    <property type="component" value="Unassembled WGS sequence"/>
</dbReference>
<sequence length="225" mass="22692">MGAGLLVGLAAWCVLERGGRSARRTADRSPEPPGAVPGSRSVSIRSVVRGRRRGDAPAPERVRLVVAQVGSLMSAGAAAGTAWEQALGVRPDPRGVPRTADLARHVGDLGTARALVAACRLAVDVGAPLVAVLEETAACVAAEAEARAEREASLAGPRATTRVLLWLPVVGVLLGYVLGADPLATATGGGIGTVGVVLGVLLLLAGCAWSRRLVARARAAGEEGG</sequence>